<dbReference type="EMBL" id="ASWO01000008">
    <property type="protein sequence ID" value="EOT82635.1"/>
    <property type="molecule type" value="Genomic_DNA"/>
</dbReference>
<dbReference type="PATRIC" id="fig|1140003.3.peg.2164"/>
<protein>
    <submittedName>
        <fullName evidence="2">Uncharacterized protein</fullName>
    </submittedName>
</protein>
<evidence type="ECO:0000313" key="3">
    <source>
        <dbReference type="Proteomes" id="UP000015961"/>
    </source>
</evidence>
<dbReference type="Proteomes" id="UP000015961">
    <property type="component" value="Unassembled WGS sequence"/>
</dbReference>
<evidence type="ECO:0000313" key="2">
    <source>
        <dbReference type="EMBL" id="EOT82635.1"/>
    </source>
</evidence>
<keyword evidence="1" id="KW-0732">Signal</keyword>
<evidence type="ECO:0000256" key="1">
    <source>
        <dbReference type="SAM" id="SignalP"/>
    </source>
</evidence>
<dbReference type="AlphaFoldDB" id="S0KK60"/>
<sequence>MKKFSILFISSLLLSVVVVPSVSVFADEYNAPVTKANISTSSKLTNSDLTYLKNLGLTDLDINQSLNRSEKNVDLLNGYVVSKQRGKWSAAAKILVKNYNKLPGWIKGVVGYGAANSLAKTLETFNGTLTDGLTIGLEGLGFSPGVARYFANGIAWALF</sequence>
<reference evidence="2 3" key="1">
    <citation type="submission" date="2013-03" db="EMBL/GenBank/DDBJ databases">
        <title>The Genome Sequence of Enterococcus sulfureus ATCC_49903 (PacBio/Illumina hybrid assembly).</title>
        <authorList>
            <consortium name="The Broad Institute Genomics Platform"/>
            <consortium name="The Broad Institute Genome Sequencing Center for Infectious Disease"/>
            <person name="Earl A."/>
            <person name="Russ C."/>
            <person name="Gilmore M."/>
            <person name="Surin D."/>
            <person name="Walker B."/>
            <person name="Young S."/>
            <person name="Zeng Q."/>
            <person name="Gargeya S."/>
            <person name="Fitzgerald M."/>
            <person name="Haas B."/>
            <person name="Abouelleil A."/>
            <person name="Allen A.W."/>
            <person name="Alvarado L."/>
            <person name="Arachchi H.M."/>
            <person name="Berlin A.M."/>
            <person name="Chapman S.B."/>
            <person name="Gainer-Dewar J."/>
            <person name="Goldberg J."/>
            <person name="Griggs A."/>
            <person name="Gujja S."/>
            <person name="Hansen M."/>
            <person name="Howarth C."/>
            <person name="Imamovic A."/>
            <person name="Ireland A."/>
            <person name="Larimer J."/>
            <person name="McCowan C."/>
            <person name="Murphy C."/>
            <person name="Pearson M."/>
            <person name="Poon T.W."/>
            <person name="Priest M."/>
            <person name="Roberts A."/>
            <person name="Saif S."/>
            <person name="Shea T."/>
            <person name="Sisk P."/>
            <person name="Sykes S."/>
            <person name="Wortman J."/>
            <person name="Nusbaum C."/>
            <person name="Birren B."/>
        </authorList>
    </citation>
    <scope>NUCLEOTIDE SEQUENCE [LARGE SCALE GENOMIC DNA]</scope>
    <source>
        <strain evidence="2 3">ATCC 49903</strain>
    </source>
</reference>
<accession>S0KK60</accession>
<feature type="chain" id="PRO_5004498713" evidence="1">
    <location>
        <begin position="27"/>
        <end position="159"/>
    </location>
</feature>
<comment type="caution">
    <text evidence="2">The sequence shown here is derived from an EMBL/GenBank/DDBJ whole genome shotgun (WGS) entry which is preliminary data.</text>
</comment>
<keyword evidence="3" id="KW-1185">Reference proteome</keyword>
<organism evidence="2 3">
    <name type="scientific">Enterococcus sulfureus ATCC 49903</name>
    <dbReference type="NCBI Taxonomy" id="1140003"/>
    <lineage>
        <taxon>Bacteria</taxon>
        <taxon>Bacillati</taxon>
        <taxon>Bacillota</taxon>
        <taxon>Bacilli</taxon>
        <taxon>Lactobacillales</taxon>
        <taxon>Enterococcaceae</taxon>
        <taxon>Enterococcus</taxon>
    </lineage>
</organism>
<feature type="signal peptide" evidence="1">
    <location>
        <begin position="1"/>
        <end position="26"/>
    </location>
</feature>
<gene>
    <name evidence="2" type="ORF">I573_02250</name>
</gene>
<name>S0KK60_9ENTE</name>
<proteinExistence type="predicted"/>
<dbReference type="RefSeq" id="WP_016186670.1">
    <property type="nucleotide sequence ID" value="NZ_ASWO01000008.1"/>
</dbReference>